<accession>A0A8T2PPS5</accession>
<feature type="region of interest" description="Disordered" evidence="1">
    <location>
        <begin position="1"/>
        <end position="22"/>
    </location>
</feature>
<feature type="non-terminal residue" evidence="2">
    <location>
        <position position="67"/>
    </location>
</feature>
<dbReference type="AlphaFoldDB" id="A0A8T2PPS5"/>
<gene>
    <name evidence="2" type="ORF">JZ751_017933</name>
</gene>
<dbReference type="Proteomes" id="UP000824540">
    <property type="component" value="Unassembled WGS sequence"/>
</dbReference>
<evidence type="ECO:0000256" key="1">
    <source>
        <dbReference type="SAM" id="MobiDB-lite"/>
    </source>
</evidence>
<comment type="caution">
    <text evidence="2">The sequence shown here is derived from an EMBL/GenBank/DDBJ whole genome shotgun (WGS) entry which is preliminary data.</text>
</comment>
<reference evidence="2" key="1">
    <citation type="thesis" date="2021" institute="BYU ScholarsArchive" country="Provo, UT, USA">
        <title>Applications of and Algorithms for Genome Assembly and Genomic Analyses with an Emphasis on Marine Teleosts.</title>
        <authorList>
            <person name="Pickett B.D."/>
        </authorList>
    </citation>
    <scope>NUCLEOTIDE SEQUENCE</scope>
    <source>
        <strain evidence="2">HI-2016</strain>
    </source>
</reference>
<sequence>MNRSRDLSISKESRLGKQANHEQLEVKASGVVKAKWSSQGNVVKLLPALAQGSTAIRKGRTLDTIIE</sequence>
<keyword evidence="3" id="KW-1185">Reference proteome</keyword>
<protein>
    <submittedName>
        <fullName evidence="2">Uncharacterized protein</fullName>
    </submittedName>
</protein>
<evidence type="ECO:0000313" key="2">
    <source>
        <dbReference type="EMBL" id="KAG9353356.1"/>
    </source>
</evidence>
<proteinExistence type="predicted"/>
<evidence type="ECO:0000313" key="3">
    <source>
        <dbReference type="Proteomes" id="UP000824540"/>
    </source>
</evidence>
<organism evidence="2 3">
    <name type="scientific">Albula glossodonta</name>
    <name type="common">roundjaw bonefish</name>
    <dbReference type="NCBI Taxonomy" id="121402"/>
    <lineage>
        <taxon>Eukaryota</taxon>
        <taxon>Metazoa</taxon>
        <taxon>Chordata</taxon>
        <taxon>Craniata</taxon>
        <taxon>Vertebrata</taxon>
        <taxon>Euteleostomi</taxon>
        <taxon>Actinopterygii</taxon>
        <taxon>Neopterygii</taxon>
        <taxon>Teleostei</taxon>
        <taxon>Albuliformes</taxon>
        <taxon>Albulidae</taxon>
        <taxon>Albula</taxon>
    </lineage>
</organism>
<name>A0A8T2PPS5_9TELE</name>
<dbReference type="EMBL" id="JAFBMS010000004">
    <property type="protein sequence ID" value="KAG9353356.1"/>
    <property type="molecule type" value="Genomic_DNA"/>
</dbReference>